<dbReference type="InterPro" id="IPR007403">
    <property type="entry name" value="DUF456"/>
</dbReference>
<evidence type="ECO:0000313" key="3">
    <source>
        <dbReference type="Proteomes" id="UP000019494"/>
    </source>
</evidence>
<proteinExistence type="predicted"/>
<feature type="transmembrane region" description="Helical" evidence="1">
    <location>
        <begin position="130"/>
        <end position="159"/>
    </location>
</feature>
<keyword evidence="3" id="KW-1185">Reference proteome</keyword>
<keyword evidence="1" id="KW-0472">Membrane</keyword>
<feature type="transmembrane region" description="Helical" evidence="1">
    <location>
        <begin position="77"/>
        <end position="110"/>
    </location>
</feature>
<accession>W9GME9</accession>
<dbReference type="EMBL" id="AWQS01000016">
    <property type="protein sequence ID" value="EWT07290.1"/>
    <property type="molecule type" value="Genomic_DNA"/>
</dbReference>
<gene>
    <name evidence="2" type="ORF">N864_08875</name>
</gene>
<dbReference type="AlphaFoldDB" id="W9GME9"/>
<reference evidence="3" key="1">
    <citation type="submission" date="2013-08" db="EMBL/GenBank/DDBJ databases">
        <title>Intrasporangium oryzae NRRL B-24470.</title>
        <authorList>
            <person name="Liu H."/>
            <person name="Wang G."/>
        </authorList>
    </citation>
    <scope>NUCLEOTIDE SEQUENCE [LARGE SCALE GENOMIC DNA]</scope>
    <source>
        <strain evidence="3">Q5-1</strain>
    </source>
</reference>
<feature type="transmembrane region" description="Helical" evidence="1">
    <location>
        <begin position="7"/>
        <end position="40"/>
    </location>
</feature>
<name>W9GME9_9MICO</name>
<dbReference type="Pfam" id="PF04306">
    <property type="entry name" value="DUF456"/>
    <property type="match status" value="1"/>
</dbReference>
<evidence type="ECO:0000256" key="1">
    <source>
        <dbReference type="SAM" id="Phobius"/>
    </source>
</evidence>
<evidence type="ECO:0000313" key="2">
    <source>
        <dbReference type="EMBL" id="EWT07290.1"/>
    </source>
</evidence>
<comment type="caution">
    <text evidence="2">The sequence shown here is derived from an EMBL/GenBank/DDBJ whole genome shotgun (WGS) entry which is preliminary data.</text>
</comment>
<organism evidence="2 3">
    <name type="scientific">Intrasporangium chromatireducens Q5-1</name>
    <dbReference type="NCBI Taxonomy" id="584657"/>
    <lineage>
        <taxon>Bacteria</taxon>
        <taxon>Bacillati</taxon>
        <taxon>Actinomycetota</taxon>
        <taxon>Actinomycetes</taxon>
        <taxon>Micrococcales</taxon>
        <taxon>Intrasporangiaceae</taxon>
        <taxon>Intrasporangium</taxon>
    </lineage>
</organism>
<protein>
    <submittedName>
        <fullName evidence="2">Membrane protein</fullName>
    </submittedName>
</protein>
<keyword evidence="1" id="KW-0812">Transmembrane</keyword>
<feature type="transmembrane region" description="Helical" evidence="1">
    <location>
        <begin position="46"/>
        <end position="65"/>
    </location>
</feature>
<keyword evidence="1" id="KW-1133">Transmembrane helix</keyword>
<dbReference type="Proteomes" id="UP000019494">
    <property type="component" value="Unassembled WGS sequence"/>
</dbReference>
<sequence length="160" mass="16715">MTPVTVAVGLAMVVGTVGIVVPVLPGLFLVWAASAVWALVEQDRTGWVVLVVTTLLYAAGLVTQYTVPGRRLREAGVATRVVVVALVAGAVGFFVIPVVGAPLLFVAAIYLMSRLQVGSHGRAWAATVHAVRAIGLSMGIELLTAFAIMTTWVVGLLLVR</sequence>
<dbReference type="PATRIC" id="fig|584657.3.peg.770"/>